<comment type="caution">
    <text evidence="1">The sequence shown here is derived from an EMBL/GenBank/DDBJ whole genome shotgun (WGS) entry which is preliminary data.</text>
</comment>
<dbReference type="AlphaFoldDB" id="A0A418APE2"/>
<protein>
    <submittedName>
        <fullName evidence="1">Uncharacterized protein</fullName>
    </submittedName>
</protein>
<evidence type="ECO:0000313" key="2">
    <source>
        <dbReference type="Proteomes" id="UP000285060"/>
    </source>
</evidence>
<dbReference type="VEuPathDB" id="FungiDB:H310_09776"/>
<reference evidence="1 2" key="1">
    <citation type="submission" date="2018-08" db="EMBL/GenBank/DDBJ databases">
        <title>Aphanomyces genome sequencing and annotation.</title>
        <authorList>
            <person name="Minardi D."/>
            <person name="Oidtmann B."/>
            <person name="Van Der Giezen M."/>
            <person name="Studholme D.J."/>
        </authorList>
    </citation>
    <scope>NUCLEOTIDE SEQUENCE [LARGE SCALE GENOMIC DNA]</scope>
    <source>
        <strain evidence="1 2">NJM0002</strain>
    </source>
</reference>
<dbReference type="EMBL" id="QUSY01000896">
    <property type="protein sequence ID" value="RHY26848.1"/>
    <property type="molecule type" value="Genomic_DNA"/>
</dbReference>
<gene>
    <name evidence="1" type="ORF">DYB32_007224</name>
</gene>
<keyword evidence="2" id="KW-1185">Reference proteome</keyword>
<sequence length="242" mass="26982">MAVLTRVSALLGPSLEKRATDHGVACHFSTLYNPTVLDRLNIGPGKAKTSLSVQVTTGTITIAGQSRPSAQYAACDVHIRLHGKKEVYLLLGKRGALAEPYTFESRLFAVEFLGAVHLVQHMEALKSASPLPMVVHDAILKEQMMCTLFFAREMWTLAMWNQLYPYSGLVDSLAQAVELLEQQQLEQLSDILHAVYFNFHALTAINRVADANHELYYYRASHMTLLVAKVKALQLHVALYMN</sequence>
<accession>A0A418APE2</accession>
<dbReference type="Proteomes" id="UP000285060">
    <property type="component" value="Unassembled WGS sequence"/>
</dbReference>
<evidence type="ECO:0000313" key="1">
    <source>
        <dbReference type="EMBL" id="RHY26848.1"/>
    </source>
</evidence>
<proteinExistence type="predicted"/>
<name>A0A418APE2_9STRA</name>
<organism evidence="1 2">
    <name type="scientific">Aphanomyces invadans</name>
    <dbReference type="NCBI Taxonomy" id="157072"/>
    <lineage>
        <taxon>Eukaryota</taxon>
        <taxon>Sar</taxon>
        <taxon>Stramenopiles</taxon>
        <taxon>Oomycota</taxon>
        <taxon>Saprolegniomycetes</taxon>
        <taxon>Saprolegniales</taxon>
        <taxon>Verrucalvaceae</taxon>
        <taxon>Aphanomyces</taxon>
    </lineage>
</organism>